<dbReference type="AlphaFoldDB" id="A0A382GMM9"/>
<sequence length="31" mass="3577">MLSSPVLIFPVHAVKNNIENKNKRNVYLLPK</sequence>
<protein>
    <submittedName>
        <fullName evidence="1">Uncharacterized protein</fullName>
    </submittedName>
</protein>
<evidence type="ECO:0000313" key="1">
    <source>
        <dbReference type="EMBL" id="SVB76376.1"/>
    </source>
</evidence>
<gene>
    <name evidence="1" type="ORF">METZ01_LOCUS229230</name>
</gene>
<dbReference type="EMBL" id="UINC01056396">
    <property type="protein sequence ID" value="SVB76376.1"/>
    <property type="molecule type" value="Genomic_DNA"/>
</dbReference>
<proteinExistence type="predicted"/>
<reference evidence="1" key="1">
    <citation type="submission" date="2018-05" db="EMBL/GenBank/DDBJ databases">
        <authorList>
            <person name="Lanie J.A."/>
            <person name="Ng W.-L."/>
            <person name="Kazmierczak K.M."/>
            <person name="Andrzejewski T.M."/>
            <person name="Davidsen T.M."/>
            <person name="Wayne K.J."/>
            <person name="Tettelin H."/>
            <person name="Glass J.I."/>
            <person name="Rusch D."/>
            <person name="Podicherti R."/>
            <person name="Tsui H.-C.T."/>
            <person name="Winkler M.E."/>
        </authorList>
    </citation>
    <scope>NUCLEOTIDE SEQUENCE</scope>
</reference>
<organism evidence="1">
    <name type="scientific">marine metagenome</name>
    <dbReference type="NCBI Taxonomy" id="408172"/>
    <lineage>
        <taxon>unclassified sequences</taxon>
        <taxon>metagenomes</taxon>
        <taxon>ecological metagenomes</taxon>
    </lineage>
</organism>
<name>A0A382GMM9_9ZZZZ</name>
<accession>A0A382GMM9</accession>